<feature type="compositionally biased region" description="Basic residues" evidence="1">
    <location>
        <begin position="84"/>
        <end position="94"/>
    </location>
</feature>
<dbReference type="AlphaFoldDB" id="A0AAV3ZLB1"/>
<dbReference type="Proteomes" id="UP000735302">
    <property type="component" value="Unassembled WGS sequence"/>
</dbReference>
<evidence type="ECO:0000313" key="3">
    <source>
        <dbReference type="Proteomes" id="UP000735302"/>
    </source>
</evidence>
<accession>A0AAV3ZLB1</accession>
<evidence type="ECO:0000256" key="1">
    <source>
        <dbReference type="SAM" id="MobiDB-lite"/>
    </source>
</evidence>
<evidence type="ECO:0008006" key="4">
    <source>
        <dbReference type="Google" id="ProtNLM"/>
    </source>
</evidence>
<dbReference type="EMBL" id="BLXT01002679">
    <property type="protein sequence ID" value="GFN96454.1"/>
    <property type="molecule type" value="Genomic_DNA"/>
</dbReference>
<protein>
    <recommendedName>
        <fullName evidence="4">Nuclear transcription factor Y subunit</fullName>
    </recommendedName>
</protein>
<evidence type="ECO:0000313" key="2">
    <source>
        <dbReference type="EMBL" id="GFN96454.1"/>
    </source>
</evidence>
<feature type="compositionally biased region" description="Basic residues" evidence="1">
    <location>
        <begin position="40"/>
        <end position="50"/>
    </location>
</feature>
<sequence>MLHIDIAEQSYSGSLAIFRFQAAKAQTHSPNKEGQCPKSQQKRLLKRRRLTPGQQSGPGGQYNMHSSMHKHRYHTMNREEQTKRERRKNSKRRL</sequence>
<proteinExistence type="predicted"/>
<keyword evidence="3" id="KW-1185">Reference proteome</keyword>
<comment type="caution">
    <text evidence="2">The sequence shown here is derived from an EMBL/GenBank/DDBJ whole genome shotgun (WGS) entry which is preliminary data.</text>
</comment>
<feature type="region of interest" description="Disordered" evidence="1">
    <location>
        <begin position="24"/>
        <end position="94"/>
    </location>
</feature>
<reference evidence="2 3" key="1">
    <citation type="journal article" date="2021" name="Elife">
        <title>Chloroplast acquisition without the gene transfer in kleptoplastic sea slugs, Plakobranchus ocellatus.</title>
        <authorList>
            <person name="Maeda T."/>
            <person name="Takahashi S."/>
            <person name="Yoshida T."/>
            <person name="Shimamura S."/>
            <person name="Takaki Y."/>
            <person name="Nagai Y."/>
            <person name="Toyoda A."/>
            <person name="Suzuki Y."/>
            <person name="Arimoto A."/>
            <person name="Ishii H."/>
            <person name="Satoh N."/>
            <person name="Nishiyama T."/>
            <person name="Hasebe M."/>
            <person name="Maruyama T."/>
            <person name="Minagawa J."/>
            <person name="Obokata J."/>
            <person name="Shigenobu S."/>
        </authorList>
    </citation>
    <scope>NUCLEOTIDE SEQUENCE [LARGE SCALE GENOMIC DNA]</scope>
</reference>
<organism evidence="2 3">
    <name type="scientific">Plakobranchus ocellatus</name>
    <dbReference type="NCBI Taxonomy" id="259542"/>
    <lineage>
        <taxon>Eukaryota</taxon>
        <taxon>Metazoa</taxon>
        <taxon>Spiralia</taxon>
        <taxon>Lophotrochozoa</taxon>
        <taxon>Mollusca</taxon>
        <taxon>Gastropoda</taxon>
        <taxon>Heterobranchia</taxon>
        <taxon>Euthyneura</taxon>
        <taxon>Panpulmonata</taxon>
        <taxon>Sacoglossa</taxon>
        <taxon>Placobranchoidea</taxon>
        <taxon>Plakobranchidae</taxon>
        <taxon>Plakobranchus</taxon>
    </lineage>
</organism>
<name>A0AAV3ZLB1_9GAST</name>
<gene>
    <name evidence="2" type="ORF">PoB_002296000</name>
</gene>